<accession>A8MEC2</accession>
<evidence type="ECO:0000259" key="1">
    <source>
        <dbReference type="Pfam" id="PF11823"/>
    </source>
</evidence>
<dbReference type="AlphaFoldDB" id="A8MEC2"/>
<keyword evidence="3" id="KW-1185">Reference proteome</keyword>
<evidence type="ECO:0000313" key="3">
    <source>
        <dbReference type="Proteomes" id="UP000000269"/>
    </source>
</evidence>
<dbReference type="eggNOG" id="ENOG5033A63">
    <property type="taxonomic scope" value="Bacteria"/>
</dbReference>
<dbReference type="STRING" id="350688.Clos_0023"/>
<dbReference type="EMBL" id="CP000853">
    <property type="protein sequence ID" value="ABW17593.1"/>
    <property type="molecule type" value="Genomic_DNA"/>
</dbReference>
<dbReference type="HOGENOM" id="CLU_167443_2_3_9"/>
<dbReference type="Proteomes" id="UP000000269">
    <property type="component" value="Chromosome"/>
</dbReference>
<evidence type="ECO:0000313" key="2">
    <source>
        <dbReference type="EMBL" id="ABW17593.1"/>
    </source>
</evidence>
<sequence>MINQEELYIIVFESTHHAIAGEKIFKESNYKFDVIPTPREITHSCGLSIRFHKDKLNDVKMKMAEGNILIKGIYEIQKIDKDKIIHQVG</sequence>
<organism evidence="2 3">
    <name type="scientific">Alkaliphilus oremlandii (strain OhILAs)</name>
    <name type="common">Clostridium oremlandii (strain OhILAs)</name>
    <dbReference type="NCBI Taxonomy" id="350688"/>
    <lineage>
        <taxon>Bacteria</taxon>
        <taxon>Bacillati</taxon>
        <taxon>Bacillota</taxon>
        <taxon>Clostridia</taxon>
        <taxon>Peptostreptococcales</taxon>
        <taxon>Natronincolaceae</taxon>
        <taxon>Alkaliphilus</taxon>
    </lineage>
</organism>
<reference evidence="3" key="1">
    <citation type="submission" date="2007-10" db="EMBL/GenBank/DDBJ databases">
        <title>Complete genome of Alkaliphilus oremlandii OhILAs.</title>
        <authorList>
            <person name="Copeland A."/>
            <person name="Lucas S."/>
            <person name="Lapidus A."/>
            <person name="Barry K."/>
            <person name="Detter J.C."/>
            <person name="Glavina del Rio T."/>
            <person name="Hammon N."/>
            <person name="Israni S."/>
            <person name="Dalin E."/>
            <person name="Tice H."/>
            <person name="Pitluck S."/>
            <person name="Chain P."/>
            <person name="Malfatti S."/>
            <person name="Shin M."/>
            <person name="Vergez L."/>
            <person name="Schmutz J."/>
            <person name="Larimer F."/>
            <person name="Land M."/>
            <person name="Hauser L."/>
            <person name="Kyrpides N."/>
            <person name="Mikhailova N."/>
            <person name="Stolz J.F."/>
            <person name="Dawson A."/>
            <person name="Fisher E."/>
            <person name="Crable B."/>
            <person name="Perera E."/>
            <person name="Lisak J."/>
            <person name="Ranganathan M."/>
            <person name="Basu P."/>
            <person name="Richardson P."/>
        </authorList>
    </citation>
    <scope>NUCLEOTIDE SEQUENCE [LARGE SCALE GENOMIC DNA]</scope>
    <source>
        <strain evidence="3">OhILAs</strain>
    </source>
</reference>
<dbReference type="Pfam" id="PF11823">
    <property type="entry name" value="Se_S_carrier"/>
    <property type="match status" value="1"/>
</dbReference>
<dbReference type="KEGG" id="aoe:Clos_0023"/>
<dbReference type="InterPro" id="IPR021778">
    <property type="entry name" value="Se/S_carrier-like"/>
</dbReference>
<dbReference type="RefSeq" id="WP_012157908.1">
    <property type="nucleotide sequence ID" value="NC_009922.1"/>
</dbReference>
<protein>
    <recommendedName>
        <fullName evidence="1">Putative Se/S carrier protein-like domain-containing protein</fullName>
    </recommendedName>
</protein>
<proteinExistence type="predicted"/>
<gene>
    <name evidence="2" type="ordered locus">Clos_0023</name>
</gene>
<name>A8MEC2_ALKOO</name>
<feature type="domain" description="Putative Se/S carrier protein-like" evidence="1">
    <location>
        <begin position="8"/>
        <end position="75"/>
    </location>
</feature>